<name>A0A0B5IE63_9ACTN</name>
<evidence type="ECO:0000256" key="3">
    <source>
        <dbReference type="ARBA" id="ARBA00022630"/>
    </source>
</evidence>
<proteinExistence type="inferred from homology"/>
<dbReference type="STRING" id="362257.SVTN_30140"/>
<dbReference type="Pfam" id="PF13450">
    <property type="entry name" value="NAD_binding_8"/>
    <property type="match status" value="1"/>
</dbReference>
<dbReference type="EMBL" id="CP010407">
    <property type="protein sequence ID" value="AJF67988.1"/>
    <property type="molecule type" value="Genomic_DNA"/>
</dbReference>
<keyword evidence="7 9" id="KW-0503">Monooxygenase</keyword>
<evidence type="ECO:0000313" key="9">
    <source>
        <dbReference type="EMBL" id="AJF67988.1"/>
    </source>
</evidence>
<dbReference type="SUPFAM" id="SSF51905">
    <property type="entry name" value="FAD/NAD(P)-binding domain"/>
    <property type="match status" value="1"/>
</dbReference>
<protein>
    <submittedName>
        <fullName evidence="9">FAD-containing monooxygenase EthA</fullName>
    </submittedName>
</protein>
<keyword evidence="10" id="KW-1185">Reference proteome</keyword>
<dbReference type="GO" id="GO:0004497">
    <property type="term" value="F:monooxygenase activity"/>
    <property type="evidence" value="ECO:0007669"/>
    <property type="project" value="UniProtKB-KW"/>
</dbReference>
<dbReference type="HOGENOM" id="CLU_032067_2_0_11"/>
<gene>
    <name evidence="9" type="ORF">SVTN_30140</name>
</gene>
<evidence type="ECO:0000256" key="4">
    <source>
        <dbReference type="ARBA" id="ARBA00022827"/>
    </source>
</evidence>
<organism evidence="9 10">
    <name type="scientific">Streptomyces vietnamensis</name>
    <dbReference type="NCBI Taxonomy" id="362257"/>
    <lineage>
        <taxon>Bacteria</taxon>
        <taxon>Bacillati</taxon>
        <taxon>Actinomycetota</taxon>
        <taxon>Actinomycetes</taxon>
        <taxon>Kitasatosporales</taxon>
        <taxon>Streptomycetaceae</taxon>
        <taxon>Streptomyces</taxon>
    </lineage>
</organism>
<accession>A0A0B5IE63</accession>
<evidence type="ECO:0000256" key="5">
    <source>
        <dbReference type="ARBA" id="ARBA00022857"/>
    </source>
</evidence>
<keyword evidence="4" id="KW-0274">FAD</keyword>
<evidence type="ECO:0000256" key="2">
    <source>
        <dbReference type="ARBA" id="ARBA00010139"/>
    </source>
</evidence>
<dbReference type="InterPro" id="IPR036188">
    <property type="entry name" value="FAD/NAD-bd_sf"/>
</dbReference>
<dbReference type="Gene3D" id="3.50.50.60">
    <property type="entry name" value="FAD/NAD(P)-binding domain"/>
    <property type="match status" value="3"/>
</dbReference>
<keyword evidence="6" id="KW-0560">Oxidoreductase</keyword>
<feature type="region of interest" description="Disordered" evidence="8">
    <location>
        <begin position="488"/>
        <end position="517"/>
    </location>
</feature>
<dbReference type="KEGG" id="svt:SVTN_30140"/>
<evidence type="ECO:0000256" key="8">
    <source>
        <dbReference type="SAM" id="MobiDB-lite"/>
    </source>
</evidence>
<dbReference type="InterPro" id="IPR051820">
    <property type="entry name" value="FAD-binding_MO"/>
</dbReference>
<evidence type="ECO:0000256" key="7">
    <source>
        <dbReference type="ARBA" id="ARBA00023033"/>
    </source>
</evidence>
<dbReference type="RefSeq" id="WP_041131916.1">
    <property type="nucleotide sequence ID" value="NZ_CP010407.1"/>
</dbReference>
<keyword evidence="5" id="KW-0521">NADP</keyword>
<comment type="similarity">
    <text evidence="2">Belongs to the FAD-binding monooxygenase family.</text>
</comment>
<evidence type="ECO:0000256" key="1">
    <source>
        <dbReference type="ARBA" id="ARBA00001974"/>
    </source>
</evidence>
<sequence length="517" mass="57513">MAGTNAPPESADIVIIGAGVSGVGSACYLRNAFPDKKIVVLEGRGRIGGTWDLFRYPGVRSDSELHTYGYEFKPWSHEHAIADGHLIREYIEETAVENHVDGLIRYHHRVVSADWSSAEGAWTLQVQVAVPGENPRSVAIKTNWVYGATGYYRYDEGYTPRFEGRDDFAGDILHPQFWPEDYDYAGKKVVVIGSGATAITMVPAMTTGPGAARHVTMLQRTPTYVMTLPRVDKVAKFLYRSLGLERGYAATRLKNVWRDLAFVAYMLKFPNSGRKLMRNLTRKALPKGYAVDTHFNPPYKPWEQRLCMTPDGDFFEAITEGRASVVTDRIERFTRNGILLTSGREIPADVIVTATGLNLRMFGGIPQTVDGQELTIGDCVTYRGMLLSGLPNWSFAFGYTKYSSWTLKVGLTAQYVIELIRHMDAHGYNKVLPVAEPGMATEPLLDLNAGYVMRNADTLPKQGAELPWRMLTSYQADKRLLKGPVRDHHLRFSHGGDQQGRGRATAATPSAGKENAR</sequence>
<dbReference type="PANTHER" id="PTHR43872:SF1">
    <property type="entry name" value="MONOOXYGENASE, PUTATIVE (AFU_ORTHOLOGUE AFUA_8G02570)-RELATED"/>
    <property type="match status" value="1"/>
</dbReference>
<dbReference type="Proteomes" id="UP000031774">
    <property type="component" value="Chromosome"/>
</dbReference>
<dbReference type="AlphaFoldDB" id="A0A0B5IE63"/>
<comment type="cofactor">
    <cofactor evidence="1">
        <name>FAD</name>
        <dbReference type="ChEBI" id="CHEBI:57692"/>
    </cofactor>
</comment>
<evidence type="ECO:0000313" key="10">
    <source>
        <dbReference type="Proteomes" id="UP000031774"/>
    </source>
</evidence>
<evidence type="ECO:0000256" key="6">
    <source>
        <dbReference type="ARBA" id="ARBA00023002"/>
    </source>
</evidence>
<keyword evidence="3" id="KW-0285">Flavoprotein</keyword>
<reference evidence="9 10" key="1">
    <citation type="submission" date="2014-12" db="EMBL/GenBank/DDBJ databases">
        <title>Complete genome sequence of Streptomyces vietnamensis strain GIMV4.0001, a genetic manipulable producer of the benzoisochromanequinone antibiotic granaticin.</title>
        <authorList>
            <person name="Deng M.R."/>
            <person name="Guo J."/>
            <person name="Ma L.Y."/>
            <person name="Feng G.D."/>
            <person name="Mo C.Y."/>
            <person name="Zhu H.H."/>
        </authorList>
    </citation>
    <scope>NUCLEOTIDE SEQUENCE [LARGE SCALE GENOMIC DNA]</scope>
    <source>
        <strain evidence="10">GIMV4.0001</strain>
    </source>
</reference>
<dbReference type="PANTHER" id="PTHR43872">
    <property type="entry name" value="MONOOXYGENASE, PUTATIVE (AFU_ORTHOLOGUE AFUA_8G02570)-RELATED"/>
    <property type="match status" value="1"/>
</dbReference>
<dbReference type="FunFam" id="3.50.50.60:FF:000228">
    <property type="entry name" value="FAD-containing monooxygenase EthA"/>
    <property type="match status" value="1"/>
</dbReference>